<dbReference type="AlphaFoldDB" id="A0A1B0BFX5"/>
<name>A0A1B0BFX5_9MUSC</name>
<dbReference type="EMBL" id="JXJN01013687">
    <property type="status" value="NOT_ANNOTATED_CDS"/>
    <property type="molecule type" value="Genomic_DNA"/>
</dbReference>
<dbReference type="Proteomes" id="UP000092460">
    <property type="component" value="Unassembled WGS sequence"/>
</dbReference>
<protein>
    <submittedName>
        <fullName evidence="1">Uncharacterized protein</fullName>
    </submittedName>
</protein>
<reference evidence="2" key="1">
    <citation type="submission" date="2015-01" db="EMBL/GenBank/DDBJ databases">
        <authorList>
            <person name="Aksoy S."/>
            <person name="Warren W."/>
            <person name="Wilson R.K."/>
        </authorList>
    </citation>
    <scope>NUCLEOTIDE SEQUENCE [LARGE SCALE GENOMIC DNA]</scope>
    <source>
        <strain evidence="2">IAEA</strain>
    </source>
</reference>
<dbReference type="VEuPathDB" id="VectorBase:GPPI028717"/>
<sequence length="105" mass="12272">MFSRLSWKSFSENFELVANICHKYARDILQLESQSSVTSKMKFMTILKTKTQNIVLTISSLTDMERYAVYEQHSATSYIPRKYRFYIIKVLLACLECKVIVLSSN</sequence>
<keyword evidence="2" id="KW-1185">Reference proteome</keyword>
<dbReference type="EnsemblMetazoa" id="GPPI028717-RA">
    <property type="protein sequence ID" value="GPPI028717-PA"/>
    <property type="gene ID" value="GPPI028717"/>
</dbReference>
<organism evidence="1 2">
    <name type="scientific">Glossina palpalis gambiensis</name>
    <dbReference type="NCBI Taxonomy" id="67801"/>
    <lineage>
        <taxon>Eukaryota</taxon>
        <taxon>Metazoa</taxon>
        <taxon>Ecdysozoa</taxon>
        <taxon>Arthropoda</taxon>
        <taxon>Hexapoda</taxon>
        <taxon>Insecta</taxon>
        <taxon>Pterygota</taxon>
        <taxon>Neoptera</taxon>
        <taxon>Endopterygota</taxon>
        <taxon>Diptera</taxon>
        <taxon>Brachycera</taxon>
        <taxon>Muscomorpha</taxon>
        <taxon>Hippoboscoidea</taxon>
        <taxon>Glossinidae</taxon>
        <taxon>Glossina</taxon>
    </lineage>
</organism>
<evidence type="ECO:0000313" key="2">
    <source>
        <dbReference type="Proteomes" id="UP000092460"/>
    </source>
</evidence>
<evidence type="ECO:0000313" key="1">
    <source>
        <dbReference type="EnsemblMetazoa" id="GPPI028717-PA"/>
    </source>
</evidence>
<reference evidence="1" key="2">
    <citation type="submission" date="2020-05" db="UniProtKB">
        <authorList>
            <consortium name="EnsemblMetazoa"/>
        </authorList>
    </citation>
    <scope>IDENTIFICATION</scope>
    <source>
        <strain evidence="1">IAEA</strain>
    </source>
</reference>
<proteinExistence type="predicted"/>
<accession>A0A1B0BFX5</accession>